<organism evidence="2 3">
    <name type="scientific">Malassezia cuniculi</name>
    <dbReference type="NCBI Taxonomy" id="948313"/>
    <lineage>
        <taxon>Eukaryota</taxon>
        <taxon>Fungi</taxon>
        <taxon>Dikarya</taxon>
        <taxon>Basidiomycota</taxon>
        <taxon>Ustilaginomycotina</taxon>
        <taxon>Malasseziomycetes</taxon>
        <taxon>Malasseziales</taxon>
        <taxon>Malasseziaceae</taxon>
        <taxon>Malassezia</taxon>
    </lineage>
</organism>
<dbReference type="GO" id="GO:0005737">
    <property type="term" value="C:cytoplasm"/>
    <property type="evidence" value="ECO:0007669"/>
    <property type="project" value="TreeGrafter"/>
</dbReference>
<accession>A0AAF0JDA4</accession>
<proteinExistence type="inferred from homology"/>
<evidence type="ECO:0000313" key="3">
    <source>
        <dbReference type="Proteomes" id="UP001219933"/>
    </source>
</evidence>
<dbReference type="AlphaFoldDB" id="A0AAF0JDA4"/>
<evidence type="ECO:0000313" key="2">
    <source>
        <dbReference type="EMBL" id="WFD36721.1"/>
    </source>
</evidence>
<keyword evidence="3" id="KW-1185">Reference proteome</keyword>
<evidence type="ECO:0000256" key="1">
    <source>
        <dbReference type="ARBA" id="ARBA00010105"/>
    </source>
</evidence>
<dbReference type="PANTHER" id="PTHR11215">
    <property type="entry name" value="METAL DEPENDENT HYDROLASE - RELATED"/>
    <property type="match status" value="1"/>
</dbReference>
<name>A0AAF0JDA4_9BASI</name>
<dbReference type="GO" id="GO:0005634">
    <property type="term" value="C:nucleus"/>
    <property type="evidence" value="ECO:0007669"/>
    <property type="project" value="TreeGrafter"/>
</dbReference>
<dbReference type="EMBL" id="CP119881">
    <property type="protein sequence ID" value="WFD36721.1"/>
    <property type="molecule type" value="Genomic_DNA"/>
</dbReference>
<dbReference type="Proteomes" id="UP001219933">
    <property type="component" value="Chromosome 5"/>
</dbReference>
<gene>
    <name evidence="2" type="ORF">MCUN1_003608</name>
</gene>
<protein>
    <recommendedName>
        <fullName evidence="4">Metal-dependent protein hydrolase</fullName>
    </recommendedName>
</protein>
<comment type="similarity">
    <text evidence="1">Belongs to the MYG1 family.</text>
</comment>
<dbReference type="Pfam" id="PF03690">
    <property type="entry name" value="MYG1_exonuc"/>
    <property type="match status" value="1"/>
</dbReference>
<reference evidence="2" key="1">
    <citation type="submission" date="2023-03" db="EMBL/GenBank/DDBJ databases">
        <title>Mating type loci evolution in Malassezia.</title>
        <authorList>
            <person name="Coelho M.A."/>
        </authorList>
    </citation>
    <scope>NUCLEOTIDE SEQUENCE</scope>
    <source>
        <strain evidence="2">CBS 11721</strain>
    </source>
</reference>
<sequence length="336" mass="38232">MSDSKRLCITGDPIIVTHSGVFHADDALAVSLLTKLPSLRDAQLIRTRDPAQIERGSVVVDVGAEYDPERHRYDHHQRGFFETFSENHKIKLSSAGLVWKHFGRDILLAYLGSRVDERHVDILYTKMYDDFVEAIDAIDNGISQYPEAAGAPAYRSRTDLSSRVGFLVPRWNEESNEAILLERFRKASELAGSEFFERVDYTVDAWLPARNLVIDALEQRTKFEGADSRGRILLFDQATVWKSHIFTVEEELAIEDKPLYVVYPDESKCWRVQAIPVSLESFESRRALPDAWRGLRDNELSELSKIPDCIFVHSSGFIGGNKTREGALEMARRALE</sequence>
<evidence type="ECO:0008006" key="4">
    <source>
        <dbReference type="Google" id="ProtNLM"/>
    </source>
</evidence>
<dbReference type="InterPro" id="IPR003226">
    <property type="entry name" value="MYG1_exonuclease"/>
</dbReference>
<dbReference type="PANTHER" id="PTHR11215:SF1">
    <property type="entry name" value="MYG1 EXONUCLEASE"/>
    <property type="match status" value="1"/>
</dbReference>